<comment type="similarity">
    <text evidence="2">Belongs to the NRDE2 family.</text>
</comment>
<sequence length="967" mass="110528">MAPGVPKFASFRPKPKPLADQPHEPQKSEAGPKTIERRDNSEKRRRSPSPPKSKHSTPSSTTYYSDRRGDTDVLRYGVLNRYDVPAYRRYGFGHVLGLDSNQRIDREQSSAMKVYITPASGKTQERLLTNKRLAKETGGSLRFVRSQGASEDAPADFIPVSGRRIGKPTESDDGGVVEEEPDYRILQRDELPDPDTETVPDTEDVDFGSSLTRTNTELVRRTQESPEDVQAWLHLIDHQEAMLTFDRPSLELSDPMKIQLANNRISIYEEALKRVGKDASFQAQLYLGLFEDARRAWDAVKLEFKWQEALDKHPQSSELWLAYLDLVQSDFSRFKYESCRKSFLQCLGALQRSANVHVQEVLHVFVRMTRMIYDAGYQELAIAIWQALLEIRIMQKNAKNLAELEKFWENEEPRIGEVESDSTVPLLHPDPTDTIFEDFRKRESDSIRRLRYPGRSSDDVGEDDAFHAIFFADFEEYLKVFPAEVPSDLTIEAFLCFCGLPPLPHVADCQIRWWKDPFLQHCPMSSSETQKRRHTASNQFMSRYLGFFACPVTGLQISTELLFGQSFSLEEIRLEPDFVRRILKTAAEDETVGQYLLAFELQHFPSDVVKTARWLLKDRPSSQRLYHAYGLVETKRDKSEKAAQVYSMAISLGGSKTLTSPSLDLISSWVWLALDRGDISEALWRFTLYAEVCEQALLRKDYIAAISCTSLLALLNYLSAPSPDASIALTAHTHLSNYLTSHKLSSSPYAEVHAQLIANFLTYHVTHNPTVKLFIIRNNLEPLVNIFPDNTILLSLYAANEAHFTIDDRVRGLMARFPAFQEPTSVVGWAFAIHYEMLRGEIAGSTSHSIRALYKRAVDSDAAGAYSPGLWTSYLHFEIAQLGLERAKGKGKTPSRDGRRRGWERRLDEAESRVRETFYAGLRALPWCKDFAMRAFTDARDVLGEEEMWKVYRVMQEKELRLYIELE</sequence>
<dbReference type="AlphaFoldDB" id="A0A9P4H818"/>
<feature type="region of interest" description="Disordered" evidence="5">
    <location>
        <begin position="1"/>
        <end position="68"/>
    </location>
</feature>
<dbReference type="OrthoDB" id="297219at2759"/>
<dbReference type="InterPro" id="IPR003107">
    <property type="entry name" value="HAT"/>
</dbReference>
<dbReference type="Proteomes" id="UP000799777">
    <property type="component" value="Unassembled WGS sequence"/>
</dbReference>
<accession>A0A9P4H818</accession>
<dbReference type="SMART" id="SM00386">
    <property type="entry name" value="HAT"/>
    <property type="match status" value="2"/>
</dbReference>
<feature type="region of interest" description="Disordered" evidence="5">
    <location>
        <begin position="144"/>
        <end position="177"/>
    </location>
</feature>
<evidence type="ECO:0000256" key="2">
    <source>
        <dbReference type="ARBA" id="ARBA00009265"/>
    </source>
</evidence>
<dbReference type="Gene3D" id="1.25.40.10">
    <property type="entry name" value="Tetratricopeptide repeat domain"/>
    <property type="match status" value="1"/>
</dbReference>
<evidence type="ECO:0000256" key="3">
    <source>
        <dbReference type="ARBA" id="ARBA00022737"/>
    </source>
</evidence>
<dbReference type="GO" id="GO:0031048">
    <property type="term" value="P:regulatory ncRNA-mediated heterochromatin formation"/>
    <property type="evidence" value="ECO:0007669"/>
    <property type="project" value="TreeGrafter"/>
</dbReference>
<evidence type="ECO:0000256" key="1">
    <source>
        <dbReference type="ARBA" id="ARBA00004123"/>
    </source>
</evidence>
<feature type="region of interest" description="Disordered" evidence="5">
    <location>
        <begin position="190"/>
        <end position="209"/>
    </location>
</feature>
<dbReference type="EMBL" id="ML978207">
    <property type="protein sequence ID" value="KAF2028899.1"/>
    <property type="molecule type" value="Genomic_DNA"/>
</dbReference>
<comment type="caution">
    <text evidence="6">The sequence shown here is derived from an EMBL/GenBank/DDBJ whole genome shotgun (WGS) entry which is preliminary data.</text>
</comment>
<evidence type="ECO:0000256" key="5">
    <source>
        <dbReference type="SAM" id="MobiDB-lite"/>
    </source>
</evidence>
<dbReference type="GO" id="GO:1902369">
    <property type="term" value="P:negative regulation of RNA catabolic process"/>
    <property type="evidence" value="ECO:0007669"/>
    <property type="project" value="TreeGrafter"/>
</dbReference>
<name>A0A9P4H818_9PLEO</name>
<evidence type="ECO:0000256" key="4">
    <source>
        <dbReference type="ARBA" id="ARBA00023242"/>
    </source>
</evidence>
<dbReference type="InterPro" id="IPR011990">
    <property type="entry name" value="TPR-like_helical_dom_sf"/>
</dbReference>
<comment type="subcellular location">
    <subcellularLocation>
        <location evidence="1">Nucleus</location>
    </subcellularLocation>
</comment>
<dbReference type="Pfam" id="PF08424">
    <property type="entry name" value="NRDE-2"/>
    <property type="match status" value="1"/>
</dbReference>
<evidence type="ECO:0000313" key="6">
    <source>
        <dbReference type="EMBL" id="KAF2028899.1"/>
    </source>
</evidence>
<gene>
    <name evidence="6" type="ORF">EK21DRAFT_68729</name>
</gene>
<evidence type="ECO:0000313" key="7">
    <source>
        <dbReference type="Proteomes" id="UP000799777"/>
    </source>
</evidence>
<dbReference type="InterPro" id="IPR013633">
    <property type="entry name" value="NRDE-2"/>
</dbReference>
<dbReference type="PANTHER" id="PTHR13471:SF0">
    <property type="entry name" value="NUCLEAR EXOSOME REGULATOR NRDE2"/>
    <property type="match status" value="1"/>
</dbReference>
<dbReference type="GO" id="GO:0006396">
    <property type="term" value="P:RNA processing"/>
    <property type="evidence" value="ECO:0007669"/>
    <property type="project" value="InterPro"/>
</dbReference>
<keyword evidence="3" id="KW-0677">Repeat</keyword>
<reference evidence="6" key="1">
    <citation type="journal article" date="2020" name="Stud. Mycol.">
        <title>101 Dothideomycetes genomes: a test case for predicting lifestyles and emergence of pathogens.</title>
        <authorList>
            <person name="Haridas S."/>
            <person name="Albert R."/>
            <person name="Binder M."/>
            <person name="Bloem J."/>
            <person name="Labutti K."/>
            <person name="Salamov A."/>
            <person name="Andreopoulos B."/>
            <person name="Baker S."/>
            <person name="Barry K."/>
            <person name="Bills G."/>
            <person name="Bluhm B."/>
            <person name="Cannon C."/>
            <person name="Castanera R."/>
            <person name="Culley D."/>
            <person name="Daum C."/>
            <person name="Ezra D."/>
            <person name="Gonzalez J."/>
            <person name="Henrissat B."/>
            <person name="Kuo A."/>
            <person name="Liang C."/>
            <person name="Lipzen A."/>
            <person name="Lutzoni F."/>
            <person name="Magnuson J."/>
            <person name="Mondo S."/>
            <person name="Nolan M."/>
            <person name="Ohm R."/>
            <person name="Pangilinan J."/>
            <person name="Park H.-J."/>
            <person name="Ramirez L."/>
            <person name="Alfaro M."/>
            <person name="Sun H."/>
            <person name="Tritt A."/>
            <person name="Yoshinaga Y."/>
            <person name="Zwiers L.-H."/>
            <person name="Turgeon B."/>
            <person name="Goodwin S."/>
            <person name="Spatafora J."/>
            <person name="Crous P."/>
            <person name="Grigoriev I."/>
        </authorList>
    </citation>
    <scope>NUCLEOTIDE SEQUENCE</scope>
    <source>
        <strain evidence="6">CBS 110217</strain>
    </source>
</reference>
<proteinExistence type="inferred from homology"/>
<keyword evidence="7" id="KW-1185">Reference proteome</keyword>
<protein>
    <submittedName>
        <fullName evidence="6">DUF1740-domain-containing protein</fullName>
    </submittedName>
</protein>
<dbReference type="GO" id="GO:0071013">
    <property type="term" value="C:catalytic step 2 spliceosome"/>
    <property type="evidence" value="ECO:0007669"/>
    <property type="project" value="TreeGrafter"/>
</dbReference>
<feature type="compositionally biased region" description="Basic residues" evidence="5">
    <location>
        <begin position="43"/>
        <end position="55"/>
    </location>
</feature>
<keyword evidence="4" id="KW-0539">Nucleus</keyword>
<organism evidence="6 7">
    <name type="scientific">Setomelanomma holmii</name>
    <dbReference type="NCBI Taxonomy" id="210430"/>
    <lineage>
        <taxon>Eukaryota</taxon>
        <taxon>Fungi</taxon>
        <taxon>Dikarya</taxon>
        <taxon>Ascomycota</taxon>
        <taxon>Pezizomycotina</taxon>
        <taxon>Dothideomycetes</taxon>
        <taxon>Pleosporomycetidae</taxon>
        <taxon>Pleosporales</taxon>
        <taxon>Pleosporineae</taxon>
        <taxon>Phaeosphaeriaceae</taxon>
        <taxon>Setomelanomma</taxon>
    </lineage>
</organism>
<dbReference type="SUPFAM" id="SSF48452">
    <property type="entry name" value="TPR-like"/>
    <property type="match status" value="1"/>
</dbReference>
<feature type="compositionally biased region" description="Acidic residues" evidence="5">
    <location>
        <begin position="192"/>
        <end position="206"/>
    </location>
</feature>
<dbReference type="PANTHER" id="PTHR13471">
    <property type="entry name" value="TETRATRICOPEPTIDE-LIKE HELICAL"/>
    <property type="match status" value="1"/>
</dbReference>